<reference evidence="1 2" key="1">
    <citation type="submission" date="2023-09" db="EMBL/GenBank/DDBJ databases">
        <authorList>
            <person name="Wang M."/>
        </authorList>
    </citation>
    <scope>NUCLEOTIDE SEQUENCE [LARGE SCALE GENOMIC DNA]</scope>
    <source>
        <strain evidence="1">GT-2023</strain>
        <tissue evidence="1">Liver</tissue>
    </source>
</reference>
<dbReference type="EMBL" id="JAYMGO010000008">
    <property type="protein sequence ID" value="KAL1269674.1"/>
    <property type="molecule type" value="Genomic_DNA"/>
</dbReference>
<comment type="caution">
    <text evidence="1">The sequence shown here is derived from an EMBL/GenBank/DDBJ whole genome shotgun (WGS) entry which is preliminary data.</text>
</comment>
<sequence>MLSVTHSSGTSRDTQVLHHRTGWVSLARLDTMSTGTGRTYGCLSHQLTSHSFEQENPDFRDLSPYK</sequence>
<proteinExistence type="predicted"/>
<keyword evidence="2" id="KW-1185">Reference proteome</keyword>
<gene>
    <name evidence="1" type="ORF">QQF64_031963</name>
</gene>
<evidence type="ECO:0000313" key="2">
    <source>
        <dbReference type="Proteomes" id="UP001558613"/>
    </source>
</evidence>
<organism evidence="1 2">
    <name type="scientific">Cirrhinus molitorella</name>
    <name type="common">mud carp</name>
    <dbReference type="NCBI Taxonomy" id="172907"/>
    <lineage>
        <taxon>Eukaryota</taxon>
        <taxon>Metazoa</taxon>
        <taxon>Chordata</taxon>
        <taxon>Craniata</taxon>
        <taxon>Vertebrata</taxon>
        <taxon>Euteleostomi</taxon>
        <taxon>Actinopterygii</taxon>
        <taxon>Neopterygii</taxon>
        <taxon>Teleostei</taxon>
        <taxon>Ostariophysi</taxon>
        <taxon>Cypriniformes</taxon>
        <taxon>Cyprinidae</taxon>
        <taxon>Labeoninae</taxon>
        <taxon>Labeonini</taxon>
        <taxon>Cirrhinus</taxon>
    </lineage>
</organism>
<accession>A0ABR3MYG4</accession>
<evidence type="ECO:0000313" key="1">
    <source>
        <dbReference type="EMBL" id="KAL1269674.1"/>
    </source>
</evidence>
<name>A0ABR3MYG4_9TELE</name>
<dbReference type="Proteomes" id="UP001558613">
    <property type="component" value="Unassembled WGS sequence"/>
</dbReference>
<protein>
    <submittedName>
        <fullName evidence="1">Uncharacterized protein</fullName>
    </submittedName>
</protein>